<name>A0A0C2Y6E6_HEBCY</name>
<reference evidence="2" key="2">
    <citation type="submission" date="2015-01" db="EMBL/GenBank/DDBJ databases">
        <title>Evolutionary Origins and Diversification of the Mycorrhizal Mutualists.</title>
        <authorList>
            <consortium name="DOE Joint Genome Institute"/>
            <consortium name="Mycorrhizal Genomics Consortium"/>
            <person name="Kohler A."/>
            <person name="Kuo A."/>
            <person name="Nagy L.G."/>
            <person name="Floudas D."/>
            <person name="Copeland A."/>
            <person name="Barry K.W."/>
            <person name="Cichocki N."/>
            <person name="Veneault-Fourrey C."/>
            <person name="LaButti K."/>
            <person name="Lindquist E.A."/>
            <person name="Lipzen A."/>
            <person name="Lundell T."/>
            <person name="Morin E."/>
            <person name="Murat C."/>
            <person name="Riley R."/>
            <person name="Ohm R."/>
            <person name="Sun H."/>
            <person name="Tunlid A."/>
            <person name="Henrissat B."/>
            <person name="Grigoriev I.V."/>
            <person name="Hibbett D.S."/>
            <person name="Martin F."/>
        </authorList>
    </citation>
    <scope>NUCLEOTIDE SEQUENCE [LARGE SCALE GENOMIC DNA]</scope>
    <source>
        <strain evidence="2">h7</strain>
    </source>
</reference>
<proteinExistence type="predicted"/>
<keyword evidence="2" id="KW-1185">Reference proteome</keyword>
<dbReference type="HOGENOM" id="CLU_2184296_0_0_1"/>
<dbReference type="AlphaFoldDB" id="A0A0C2Y6E6"/>
<dbReference type="EMBL" id="KN831804">
    <property type="protein sequence ID" value="KIM36592.1"/>
    <property type="molecule type" value="Genomic_DNA"/>
</dbReference>
<reference evidence="1 2" key="1">
    <citation type="submission" date="2014-04" db="EMBL/GenBank/DDBJ databases">
        <authorList>
            <consortium name="DOE Joint Genome Institute"/>
            <person name="Kuo A."/>
            <person name="Gay G."/>
            <person name="Dore J."/>
            <person name="Kohler A."/>
            <person name="Nagy L.G."/>
            <person name="Floudas D."/>
            <person name="Copeland A."/>
            <person name="Barry K.W."/>
            <person name="Cichocki N."/>
            <person name="Veneault-Fourrey C."/>
            <person name="LaButti K."/>
            <person name="Lindquist E.A."/>
            <person name="Lipzen A."/>
            <person name="Lundell T."/>
            <person name="Morin E."/>
            <person name="Murat C."/>
            <person name="Sun H."/>
            <person name="Tunlid A."/>
            <person name="Henrissat B."/>
            <person name="Grigoriev I.V."/>
            <person name="Hibbett D.S."/>
            <person name="Martin F."/>
            <person name="Nordberg H.P."/>
            <person name="Cantor M.N."/>
            <person name="Hua S.X."/>
        </authorList>
    </citation>
    <scope>NUCLEOTIDE SEQUENCE [LARGE SCALE GENOMIC DNA]</scope>
    <source>
        <strain evidence="2">h7</strain>
    </source>
</reference>
<sequence>MSFLFKAVHGSAIINIVCMEYEKLPPAVWKTSLLMHCLCHFIQILIEVLNSAIYLMHVGGTSLDYNLFIFEVFDKIIINILSSIVIVRHPFLYCLIRLSFHHSNKLAGY</sequence>
<accession>A0A0C2Y6E6</accession>
<protein>
    <submittedName>
        <fullName evidence="1">Uncharacterized protein</fullName>
    </submittedName>
</protein>
<evidence type="ECO:0000313" key="2">
    <source>
        <dbReference type="Proteomes" id="UP000053424"/>
    </source>
</evidence>
<evidence type="ECO:0000313" key="1">
    <source>
        <dbReference type="EMBL" id="KIM36592.1"/>
    </source>
</evidence>
<gene>
    <name evidence="1" type="ORF">M413DRAFT_424748</name>
</gene>
<organism evidence="1 2">
    <name type="scientific">Hebeloma cylindrosporum</name>
    <dbReference type="NCBI Taxonomy" id="76867"/>
    <lineage>
        <taxon>Eukaryota</taxon>
        <taxon>Fungi</taxon>
        <taxon>Dikarya</taxon>
        <taxon>Basidiomycota</taxon>
        <taxon>Agaricomycotina</taxon>
        <taxon>Agaricomycetes</taxon>
        <taxon>Agaricomycetidae</taxon>
        <taxon>Agaricales</taxon>
        <taxon>Agaricineae</taxon>
        <taxon>Hymenogastraceae</taxon>
        <taxon>Hebeloma</taxon>
    </lineage>
</organism>
<dbReference type="Proteomes" id="UP000053424">
    <property type="component" value="Unassembled WGS sequence"/>
</dbReference>